<evidence type="ECO:0000259" key="6">
    <source>
        <dbReference type="Pfam" id="PF03404"/>
    </source>
</evidence>
<sequence>MTAHRVLSQHPLNSEPPPADLIAGGFHTKDALVYHRNHGELVNIDPTTYSLTLSSPEGLFNLTTHDLKLDDVKAFAKEQVEGLLMCAGNRRVEMNEEQKVEGLCWDRSALANAQWGGALLRNVLVDWGVSPEGPFEGLHCHFEADQACDDDSFFGASIPLSLAMDTAVPALLAYEMNGELLPAEHGGPLRVFVPGVIGARSCKWVQRILIKTTESECFYQTKDYKILPPQATAETKEKYMKETDAMLQFSMNTAICSPESGAHIRLSPTSSAIEVAGYAYGSNGTPLCHVFIALLPCSSSSTVASLHSDAGKLSPSSWTAARLETGDSAPRADGKNYAWTLWKVGLEVPGLTVGGVEEKDVALVAFCEDVEGNKQPLETPWNLRGLGETSWSVVKVK</sequence>
<comment type="caution">
    <text evidence="7">The sequence shown here is derived from an EMBL/GenBank/DDBJ whole genome shotgun (WGS) entry which is preliminary data.</text>
</comment>
<dbReference type="PANTHER" id="PTHR19372:SF7">
    <property type="entry name" value="SULFITE OXIDASE, MITOCHONDRIAL"/>
    <property type="match status" value="1"/>
</dbReference>
<dbReference type="Pfam" id="PF03404">
    <property type="entry name" value="Mo-co_dimer"/>
    <property type="match status" value="1"/>
</dbReference>
<dbReference type="Gene3D" id="2.60.40.650">
    <property type="match status" value="1"/>
</dbReference>
<feature type="domain" description="Moybdenum cofactor oxidoreductase dimerisation" evidence="6">
    <location>
        <begin position="245"/>
        <end position="396"/>
    </location>
</feature>
<dbReference type="GO" id="GO:0020037">
    <property type="term" value="F:heme binding"/>
    <property type="evidence" value="ECO:0007669"/>
    <property type="project" value="TreeGrafter"/>
</dbReference>
<dbReference type="EMBL" id="MCGR01000016">
    <property type="protein sequence ID" value="ORY85415.1"/>
    <property type="molecule type" value="Genomic_DNA"/>
</dbReference>
<comment type="cofactor">
    <cofactor evidence="1">
        <name>Mo-molybdopterin</name>
        <dbReference type="ChEBI" id="CHEBI:71302"/>
    </cofactor>
</comment>
<dbReference type="InterPro" id="IPR000572">
    <property type="entry name" value="OxRdtase_Mopterin-bd_dom"/>
</dbReference>
<dbReference type="InterPro" id="IPR008335">
    <property type="entry name" value="Mopterin_OxRdtase_euk"/>
</dbReference>
<gene>
    <name evidence="7" type="ORF">BCR35DRAFT_351727</name>
</gene>
<dbReference type="InParanoid" id="A0A1Y2FRS7"/>
<dbReference type="AlphaFoldDB" id="A0A1Y2FRS7"/>
<dbReference type="STRING" id="106004.A0A1Y2FRS7"/>
<dbReference type="PANTHER" id="PTHR19372">
    <property type="entry name" value="SULFITE REDUCTASE"/>
    <property type="match status" value="1"/>
</dbReference>
<dbReference type="InterPro" id="IPR005066">
    <property type="entry name" value="MoCF_OxRdtse_dimer"/>
</dbReference>
<dbReference type="Gene3D" id="3.90.420.10">
    <property type="entry name" value="Oxidoreductase, molybdopterin-binding domain"/>
    <property type="match status" value="1"/>
</dbReference>
<evidence type="ECO:0000256" key="3">
    <source>
        <dbReference type="ARBA" id="ARBA00022723"/>
    </source>
</evidence>
<keyword evidence="2" id="KW-0500">Molybdenum</keyword>
<dbReference type="Proteomes" id="UP000193467">
    <property type="component" value="Unassembled WGS sequence"/>
</dbReference>
<keyword evidence="4" id="KW-0560">Oxidoreductase</keyword>
<evidence type="ECO:0000256" key="4">
    <source>
        <dbReference type="ARBA" id="ARBA00023002"/>
    </source>
</evidence>
<keyword evidence="8" id="KW-1185">Reference proteome</keyword>
<dbReference type="GO" id="GO:0043546">
    <property type="term" value="F:molybdopterin cofactor binding"/>
    <property type="evidence" value="ECO:0007669"/>
    <property type="project" value="TreeGrafter"/>
</dbReference>
<dbReference type="OrthoDB" id="10051395at2759"/>
<dbReference type="GO" id="GO:0006790">
    <property type="term" value="P:sulfur compound metabolic process"/>
    <property type="evidence" value="ECO:0007669"/>
    <property type="project" value="TreeGrafter"/>
</dbReference>
<protein>
    <submittedName>
        <fullName evidence="7">Oxidoreductase, molybdopterin-binding domain-containing protein</fullName>
    </submittedName>
</protein>
<dbReference type="SUPFAM" id="SSF56524">
    <property type="entry name" value="Oxidoreductase molybdopterin-binding domain"/>
    <property type="match status" value="1"/>
</dbReference>
<dbReference type="GO" id="GO:0030151">
    <property type="term" value="F:molybdenum ion binding"/>
    <property type="evidence" value="ECO:0007669"/>
    <property type="project" value="InterPro"/>
</dbReference>
<dbReference type="GO" id="GO:0005739">
    <property type="term" value="C:mitochondrion"/>
    <property type="evidence" value="ECO:0007669"/>
    <property type="project" value="TreeGrafter"/>
</dbReference>
<keyword evidence="3" id="KW-0479">Metal-binding</keyword>
<evidence type="ECO:0000313" key="7">
    <source>
        <dbReference type="EMBL" id="ORY85415.1"/>
    </source>
</evidence>
<evidence type="ECO:0000256" key="1">
    <source>
        <dbReference type="ARBA" id="ARBA00001924"/>
    </source>
</evidence>
<proteinExistence type="predicted"/>
<feature type="non-terminal residue" evidence="7">
    <location>
        <position position="397"/>
    </location>
</feature>
<evidence type="ECO:0000259" key="5">
    <source>
        <dbReference type="Pfam" id="PF00174"/>
    </source>
</evidence>
<dbReference type="InterPro" id="IPR014756">
    <property type="entry name" value="Ig_E-set"/>
</dbReference>
<name>A0A1Y2FRS7_9BASI</name>
<dbReference type="InterPro" id="IPR036374">
    <property type="entry name" value="OxRdtase_Mopterin-bd_sf"/>
</dbReference>
<accession>A0A1Y2FRS7</accession>
<organism evidence="7 8">
    <name type="scientific">Leucosporidium creatinivorum</name>
    <dbReference type="NCBI Taxonomy" id="106004"/>
    <lineage>
        <taxon>Eukaryota</taxon>
        <taxon>Fungi</taxon>
        <taxon>Dikarya</taxon>
        <taxon>Basidiomycota</taxon>
        <taxon>Pucciniomycotina</taxon>
        <taxon>Microbotryomycetes</taxon>
        <taxon>Leucosporidiales</taxon>
        <taxon>Leucosporidium</taxon>
    </lineage>
</organism>
<dbReference type="SUPFAM" id="SSF81296">
    <property type="entry name" value="E set domains"/>
    <property type="match status" value="1"/>
</dbReference>
<dbReference type="Pfam" id="PF00174">
    <property type="entry name" value="Oxidored_molyb"/>
    <property type="match status" value="1"/>
</dbReference>
<dbReference type="PRINTS" id="PR00407">
    <property type="entry name" value="EUMOPTERIN"/>
</dbReference>
<dbReference type="GO" id="GO:0008482">
    <property type="term" value="F:sulfite oxidase activity"/>
    <property type="evidence" value="ECO:0007669"/>
    <property type="project" value="TreeGrafter"/>
</dbReference>
<evidence type="ECO:0000256" key="2">
    <source>
        <dbReference type="ARBA" id="ARBA00022505"/>
    </source>
</evidence>
<feature type="domain" description="Oxidoreductase molybdopterin-binding" evidence="5">
    <location>
        <begin position="38"/>
        <end position="218"/>
    </location>
</feature>
<reference evidence="7 8" key="1">
    <citation type="submission" date="2016-07" db="EMBL/GenBank/DDBJ databases">
        <title>Pervasive Adenine N6-methylation of Active Genes in Fungi.</title>
        <authorList>
            <consortium name="DOE Joint Genome Institute"/>
            <person name="Mondo S.J."/>
            <person name="Dannebaum R.O."/>
            <person name="Kuo R.C."/>
            <person name="Labutti K."/>
            <person name="Haridas S."/>
            <person name="Kuo A."/>
            <person name="Salamov A."/>
            <person name="Ahrendt S.R."/>
            <person name="Lipzen A."/>
            <person name="Sullivan W."/>
            <person name="Andreopoulos W.B."/>
            <person name="Clum A."/>
            <person name="Lindquist E."/>
            <person name="Daum C."/>
            <person name="Ramamoorthy G.K."/>
            <person name="Gryganskyi A."/>
            <person name="Culley D."/>
            <person name="Magnuson J.K."/>
            <person name="James T.Y."/>
            <person name="O'Malley M.A."/>
            <person name="Stajich J.E."/>
            <person name="Spatafora J.W."/>
            <person name="Visel A."/>
            <person name="Grigoriev I.V."/>
        </authorList>
    </citation>
    <scope>NUCLEOTIDE SEQUENCE [LARGE SCALE GENOMIC DNA]</scope>
    <source>
        <strain evidence="7 8">62-1032</strain>
    </source>
</reference>
<evidence type="ECO:0000313" key="8">
    <source>
        <dbReference type="Proteomes" id="UP000193467"/>
    </source>
</evidence>